<accession>A0A7H0YFB4</accession>
<evidence type="ECO:0000313" key="5">
    <source>
        <dbReference type="Proteomes" id="UP000516384"/>
    </source>
</evidence>
<name>A0A7H0YFB4_9BACL</name>
<dbReference type="InterPro" id="IPR041578">
    <property type="entry name" value="PIN_8"/>
</dbReference>
<feature type="coiled-coil region" evidence="1">
    <location>
        <begin position="270"/>
        <end position="297"/>
    </location>
</feature>
<organism evidence="4 5">
    <name type="scientific">Paenibacillus peoriae</name>
    <dbReference type="NCBI Taxonomy" id="59893"/>
    <lineage>
        <taxon>Bacteria</taxon>
        <taxon>Bacillati</taxon>
        <taxon>Bacillota</taxon>
        <taxon>Bacilli</taxon>
        <taxon>Bacillales</taxon>
        <taxon>Paenibacillaceae</taxon>
        <taxon>Paenibacillus</taxon>
    </lineage>
</organism>
<proteinExistence type="predicted"/>
<feature type="region of interest" description="Disordered" evidence="2">
    <location>
        <begin position="419"/>
        <end position="440"/>
    </location>
</feature>
<evidence type="ECO:0000256" key="1">
    <source>
        <dbReference type="SAM" id="Coils"/>
    </source>
</evidence>
<protein>
    <recommendedName>
        <fullName evidence="3">PIN like domain-containing protein</fullName>
    </recommendedName>
</protein>
<dbReference type="Proteomes" id="UP000516384">
    <property type="component" value="Chromosome"/>
</dbReference>
<dbReference type="RefSeq" id="WP_190299371.1">
    <property type="nucleotide sequence ID" value="NZ_CP061172.1"/>
</dbReference>
<evidence type="ECO:0000259" key="3">
    <source>
        <dbReference type="Pfam" id="PF18476"/>
    </source>
</evidence>
<reference evidence="4 5" key="1">
    <citation type="submission" date="2020-09" db="EMBL/GenBank/DDBJ databases">
        <title>Characterization of Paenibacillus peoriae strain ZF390 with broad-spectrum antimicrobial activity as a potential biocontrol agent.</title>
        <authorList>
            <person name="Li L."/>
            <person name="Zhao Y."/>
            <person name="Li B."/>
            <person name="Xie X."/>
        </authorList>
    </citation>
    <scope>NUCLEOTIDE SEQUENCE [LARGE SCALE GENOMIC DNA]</scope>
    <source>
        <strain evidence="4 5">ZF390</strain>
    </source>
</reference>
<evidence type="ECO:0000256" key="2">
    <source>
        <dbReference type="SAM" id="MobiDB-lite"/>
    </source>
</evidence>
<dbReference type="AlphaFoldDB" id="A0A7H0YFB4"/>
<sequence>MTYISEEDFKRLWNSALISVDTSALIFLQECDATLAKYAMDTLLFFGERIWISPHVAKVEMLKNLEYTGERSGPIGRLNKFNKTFDDAISNIDAKFKSMHSELSEEGHALLADLVAEIDLNKVLYDAITNFKLNVDQSTEENKSFLQSKLVQVFQNSICSKTSPVLNDEEILQIEQEGIVRYDERKPPGFNDRNKRTNKFGDLIVWKELLKKSSGDKKPILFITRDKKDDWFKITNNEIDEVREELLTEAKENNAEIFIIYFSDFIRMSLQFVSRNLEELMDKIDRQEDELPEQIEMYINDNMYGAIQEKLTDIGRFEYNSDYVDIDVIEDVDIVESSYEILEKKVLIYCKVKFRAYVEHNYHFDSREPNMELSGIMDCQVKATVNIDILTGEHNEQIKLINIESTDIELEDVEVLASTDPLGNDDDESEFHEEQINLGR</sequence>
<gene>
    <name evidence="4" type="ORF">IAQ67_12630</name>
</gene>
<keyword evidence="1" id="KW-0175">Coiled coil</keyword>
<dbReference type="Pfam" id="PF18476">
    <property type="entry name" value="PIN_8"/>
    <property type="match status" value="1"/>
</dbReference>
<feature type="domain" description="PIN like" evidence="3">
    <location>
        <begin position="17"/>
        <end position="246"/>
    </location>
</feature>
<dbReference type="EMBL" id="CP061172">
    <property type="protein sequence ID" value="QNR69772.1"/>
    <property type="molecule type" value="Genomic_DNA"/>
</dbReference>
<evidence type="ECO:0000313" key="4">
    <source>
        <dbReference type="EMBL" id="QNR69772.1"/>
    </source>
</evidence>